<feature type="non-terminal residue" evidence="1">
    <location>
        <position position="1"/>
    </location>
</feature>
<organism evidence="1 2">
    <name type="scientific">Opisthorchis viverrini</name>
    <name type="common">Southeast Asian liver fluke</name>
    <dbReference type="NCBI Taxonomy" id="6198"/>
    <lineage>
        <taxon>Eukaryota</taxon>
        <taxon>Metazoa</taxon>
        <taxon>Spiralia</taxon>
        <taxon>Lophotrochozoa</taxon>
        <taxon>Platyhelminthes</taxon>
        <taxon>Trematoda</taxon>
        <taxon>Digenea</taxon>
        <taxon>Opisthorchiida</taxon>
        <taxon>Opisthorchiata</taxon>
        <taxon>Opisthorchiidae</taxon>
        <taxon>Opisthorchis</taxon>
    </lineage>
</organism>
<dbReference type="GO" id="GO:1990504">
    <property type="term" value="P:dense core granule exocytosis"/>
    <property type="evidence" value="ECO:0007669"/>
    <property type="project" value="InterPro"/>
</dbReference>
<dbReference type="Proteomes" id="UP000054324">
    <property type="component" value="Unassembled WGS sequence"/>
</dbReference>
<dbReference type="GeneID" id="20330062"/>
<dbReference type="GO" id="GO:0098793">
    <property type="term" value="C:presynapse"/>
    <property type="evidence" value="ECO:0007669"/>
    <property type="project" value="GOC"/>
</dbReference>
<dbReference type="OrthoDB" id="10063282at2759"/>
<dbReference type="CTD" id="20330062"/>
<dbReference type="EMBL" id="KL598754">
    <property type="protein sequence ID" value="KER18677.1"/>
    <property type="molecule type" value="Genomic_DNA"/>
</dbReference>
<dbReference type="PANTHER" id="PTHR12166">
    <property type="entry name" value="CALCIUM-DEPENDENT SECRETION ACTIVATOR"/>
    <property type="match status" value="1"/>
</dbReference>
<feature type="non-terminal residue" evidence="1">
    <location>
        <position position="72"/>
    </location>
</feature>
<protein>
    <submittedName>
        <fullName evidence="1">Uncharacterized protein</fullName>
    </submittedName>
</protein>
<dbReference type="PANTHER" id="PTHR12166:SF8">
    <property type="entry name" value="CALCIUM-DEPENDENT SECRETION ACTIVATOR"/>
    <property type="match status" value="1"/>
</dbReference>
<accession>A0A074YZQ3</accession>
<proteinExistence type="predicted"/>
<evidence type="ECO:0000313" key="1">
    <source>
        <dbReference type="EMBL" id="KER18677.1"/>
    </source>
</evidence>
<keyword evidence="2" id="KW-1185">Reference proteome</keyword>
<gene>
    <name evidence="1" type="ORF">T265_15897</name>
</gene>
<dbReference type="AlphaFoldDB" id="A0A074YZQ3"/>
<name>A0A074YZQ3_OPIVI</name>
<sequence>GDSGLKPTEPVEHNLKHRFPVHEIPVFLALDGVLMKDTGAPASAEEVREVIRRCLEQAALVNYTRISEYAAI</sequence>
<dbReference type="GO" id="GO:0016079">
    <property type="term" value="P:synaptic vesicle exocytosis"/>
    <property type="evidence" value="ECO:0007669"/>
    <property type="project" value="InterPro"/>
</dbReference>
<dbReference type="RefSeq" id="XP_009177576.1">
    <property type="nucleotide sequence ID" value="XM_009179312.1"/>
</dbReference>
<evidence type="ECO:0000313" key="2">
    <source>
        <dbReference type="Proteomes" id="UP000054324"/>
    </source>
</evidence>
<dbReference type="InterPro" id="IPR033227">
    <property type="entry name" value="CAPS"/>
</dbReference>
<dbReference type="KEGG" id="ovi:T265_15897"/>
<reference evidence="1 2" key="1">
    <citation type="submission" date="2013-11" db="EMBL/GenBank/DDBJ databases">
        <title>Opisthorchis viverrini - life in the bile duct.</title>
        <authorList>
            <person name="Young N.D."/>
            <person name="Nagarajan N."/>
            <person name="Lin S.J."/>
            <person name="Korhonen P.K."/>
            <person name="Jex A.R."/>
            <person name="Hall R.S."/>
            <person name="Safavi-Hemami H."/>
            <person name="Kaewkong W."/>
            <person name="Bertrand D."/>
            <person name="Gao S."/>
            <person name="Seet Q."/>
            <person name="Wongkham S."/>
            <person name="Teh B.T."/>
            <person name="Wongkham C."/>
            <person name="Intapan P.M."/>
            <person name="Maleewong W."/>
            <person name="Yang X."/>
            <person name="Hu M."/>
            <person name="Wang Z."/>
            <person name="Hofmann A."/>
            <person name="Sternberg P.W."/>
            <person name="Tan P."/>
            <person name="Wang J."/>
            <person name="Gasser R.B."/>
        </authorList>
    </citation>
    <scope>NUCLEOTIDE SEQUENCE [LARGE SCALE GENOMIC DNA]</scope>
</reference>